<keyword evidence="2" id="KW-1185">Reference proteome</keyword>
<reference evidence="1 2" key="2">
    <citation type="submission" date="2019-04" db="EMBL/GenBank/DDBJ databases">
        <title>The genome sequence of big-headed turtle.</title>
        <authorList>
            <person name="Gong S."/>
        </authorList>
    </citation>
    <scope>NUCLEOTIDE SEQUENCE [LARGE SCALE GENOMIC DNA]</scope>
    <source>
        <strain evidence="1">DO16091913</strain>
        <tissue evidence="1">Muscle</tissue>
    </source>
</reference>
<reference evidence="1 2" key="1">
    <citation type="submission" date="2019-04" db="EMBL/GenBank/DDBJ databases">
        <title>Draft genome of the big-headed turtle Platysternon megacephalum.</title>
        <authorList>
            <person name="Gong S."/>
        </authorList>
    </citation>
    <scope>NUCLEOTIDE SEQUENCE [LARGE SCALE GENOMIC DNA]</scope>
    <source>
        <strain evidence="1">DO16091913</strain>
        <tissue evidence="1">Muscle</tissue>
    </source>
</reference>
<dbReference type="GO" id="GO:0003677">
    <property type="term" value="F:DNA binding"/>
    <property type="evidence" value="ECO:0007669"/>
    <property type="project" value="UniProtKB-KW"/>
</dbReference>
<keyword evidence="1" id="KW-0371">Homeobox</keyword>
<evidence type="ECO:0000313" key="1">
    <source>
        <dbReference type="EMBL" id="TFK08230.1"/>
    </source>
</evidence>
<accession>A0A4D9EQ16</accession>
<evidence type="ECO:0000313" key="2">
    <source>
        <dbReference type="Proteomes" id="UP000297703"/>
    </source>
</evidence>
<dbReference type="AlphaFoldDB" id="A0A4D9EQ16"/>
<dbReference type="EMBL" id="QXTE01000071">
    <property type="protein sequence ID" value="TFK08230.1"/>
    <property type="molecule type" value="Genomic_DNA"/>
</dbReference>
<keyword evidence="1" id="KW-0238">DNA-binding</keyword>
<sequence>MKSDDQLRCSGDMICTPSDYSPGKPGVSSAFLSSAATVSCMLLPTYLLLPGALGDFSHFGGENQGKTLFS</sequence>
<comment type="caution">
    <text evidence="1">The sequence shown here is derived from an EMBL/GenBank/DDBJ whole genome shotgun (WGS) entry which is preliminary data.</text>
</comment>
<gene>
    <name evidence="1" type="ORF">DR999_PMT08900</name>
</gene>
<organism evidence="1 2">
    <name type="scientific">Platysternon megacephalum</name>
    <name type="common">big-headed turtle</name>
    <dbReference type="NCBI Taxonomy" id="55544"/>
    <lineage>
        <taxon>Eukaryota</taxon>
        <taxon>Metazoa</taxon>
        <taxon>Chordata</taxon>
        <taxon>Craniata</taxon>
        <taxon>Vertebrata</taxon>
        <taxon>Euteleostomi</taxon>
        <taxon>Archelosauria</taxon>
        <taxon>Testudinata</taxon>
        <taxon>Testudines</taxon>
        <taxon>Cryptodira</taxon>
        <taxon>Durocryptodira</taxon>
        <taxon>Testudinoidea</taxon>
        <taxon>Platysternidae</taxon>
        <taxon>Platysternon</taxon>
    </lineage>
</organism>
<proteinExistence type="predicted"/>
<dbReference type="Proteomes" id="UP000297703">
    <property type="component" value="Unassembled WGS sequence"/>
</dbReference>
<protein>
    <submittedName>
        <fullName evidence="1">Homeobox protein Hox-A6</fullName>
    </submittedName>
</protein>
<name>A0A4D9EQ16_9SAUR</name>